<sequence>MDKGFYKKLIGITIPIVLQNFVASSINMLDTLMIGSLGEIELASLGIANQFYFIFSLAIFGISAGCGVFIAQLWGKKDEKNIKKVLGLGLISGLVITGIFTFLGMVIPEKIIGIFNKDLGVITKGSEYLVIVAISYIFTTITFNYAAALRSIGKPMLPMWASFCALVVNGGLNYLLIFGGLGIEPMGVKGAALATVIARAVEVLVILIGVKLNVETLKGKVQEFLGGSEELKNGVFKTSLPIVLNDVCWGVGNAVYAIVFGRIGTGATAAVQIDTTILNFFMIIIYGLANGAVVIVGNEIGAGREKQGILYGNRISRISIGVGIFLAIILGSTAQFMVNGFNISQSVKMDALKILYIYALLLIPRVYTIILIVGILRGGGDNKYGSLVQGFTLWCVGIPLAFIGAFYLKLPVYYVVGLTAVEEILKCIILSRRYKSNKWIHNMVEDIKENDFVVA</sequence>
<dbReference type="EMBL" id="FUWX01000009">
    <property type="protein sequence ID" value="SJZ71807.1"/>
    <property type="molecule type" value="Genomic_DNA"/>
</dbReference>
<dbReference type="InterPro" id="IPR047135">
    <property type="entry name" value="YsiQ"/>
</dbReference>
<evidence type="ECO:0000256" key="3">
    <source>
        <dbReference type="ARBA" id="ARBA00022475"/>
    </source>
</evidence>
<feature type="transmembrane region" description="Helical" evidence="7">
    <location>
        <begin position="318"/>
        <end position="336"/>
    </location>
</feature>
<dbReference type="NCBIfam" id="TIGR00797">
    <property type="entry name" value="matE"/>
    <property type="match status" value="1"/>
</dbReference>
<feature type="transmembrane region" description="Helical" evidence="7">
    <location>
        <begin position="247"/>
        <end position="271"/>
    </location>
</feature>
<reference evidence="8 9" key="1">
    <citation type="submission" date="2017-02" db="EMBL/GenBank/DDBJ databases">
        <authorList>
            <person name="Peterson S.W."/>
        </authorList>
    </citation>
    <scope>NUCLEOTIDE SEQUENCE [LARGE SCALE GENOMIC DNA]</scope>
    <source>
        <strain evidence="8 9">ATCC 700028</strain>
    </source>
</reference>
<evidence type="ECO:0000256" key="6">
    <source>
        <dbReference type="ARBA" id="ARBA00023136"/>
    </source>
</evidence>
<gene>
    <name evidence="8" type="ORF">SAMN02745174_01374</name>
</gene>
<feature type="transmembrane region" description="Helical" evidence="7">
    <location>
        <begin position="85"/>
        <end position="108"/>
    </location>
</feature>
<keyword evidence="6 7" id="KW-0472">Membrane</keyword>
<organism evidence="8 9">
    <name type="scientific">Cetobacterium ceti</name>
    <dbReference type="NCBI Taxonomy" id="180163"/>
    <lineage>
        <taxon>Bacteria</taxon>
        <taxon>Fusobacteriati</taxon>
        <taxon>Fusobacteriota</taxon>
        <taxon>Fusobacteriia</taxon>
        <taxon>Fusobacteriales</taxon>
        <taxon>Fusobacteriaceae</taxon>
        <taxon>Cetobacterium</taxon>
    </lineage>
</organism>
<evidence type="ECO:0000256" key="4">
    <source>
        <dbReference type="ARBA" id="ARBA00022692"/>
    </source>
</evidence>
<dbReference type="STRING" id="180163.SAMN02745174_01374"/>
<dbReference type="InterPro" id="IPR002528">
    <property type="entry name" value="MATE_fam"/>
</dbReference>
<feature type="transmembrane region" description="Helical" evidence="7">
    <location>
        <begin position="49"/>
        <end position="73"/>
    </location>
</feature>
<dbReference type="CDD" id="cd13134">
    <property type="entry name" value="MATE_like_8"/>
    <property type="match status" value="1"/>
</dbReference>
<evidence type="ECO:0000256" key="1">
    <source>
        <dbReference type="ARBA" id="ARBA00004651"/>
    </source>
</evidence>
<evidence type="ECO:0000256" key="2">
    <source>
        <dbReference type="ARBA" id="ARBA00022448"/>
    </source>
</evidence>
<feature type="transmembrane region" description="Helical" evidence="7">
    <location>
        <begin position="356"/>
        <end position="376"/>
    </location>
</feature>
<keyword evidence="2" id="KW-0813">Transport</keyword>
<accession>A0A1T4MYG2</accession>
<feature type="transmembrane region" description="Helical" evidence="7">
    <location>
        <begin position="128"/>
        <end position="147"/>
    </location>
</feature>
<feature type="transmembrane region" description="Helical" evidence="7">
    <location>
        <begin position="388"/>
        <end position="407"/>
    </location>
</feature>
<feature type="transmembrane region" description="Helical" evidence="7">
    <location>
        <begin position="159"/>
        <end position="178"/>
    </location>
</feature>
<dbReference type="Proteomes" id="UP000191153">
    <property type="component" value="Unassembled WGS sequence"/>
</dbReference>
<feature type="transmembrane region" description="Helical" evidence="7">
    <location>
        <begin position="190"/>
        <end position="210"/>
    </location>
</feature>
<evidence type="ECO:0000313" key="8">
    <source>
        <dbReference type="EMBL" id="SJZ71807.1"/>
    </source>
</evidence>
<keyword evidence="9" id="KW-1185">Reference proteome</keyword>
<keyword evidence="5 7" id="KW-1133">Transmembrane helix</keyword>
<evidence type="ECO:0000256" key="7">
    <source>
        <dbReference type="SAM" id="Phobius"/>
    </source>
</evidence>
<dbReference type="PANTHER" id="PTHR42925">
    <property type="entry name" value="MULTIDRUG AND TOXIN EFFLUX PROTEIN MATE FAMILY"/>
    <property type="match status" value="1"/>
</dbReference>
<evidence type="ECO:0000313" key="9">
    <source>
        <dbReference type="Proteomes" id="UP000191153"/>
    </source>
</evidence>
<dbReference type="Pfam" id="PF01554">
    <property type="entry name" value="MatE"/>
    <property type="match status" value="2"/>
</dbReference>
<dbReference type="PANTHER" id="PTHR42925:SF2">
    <property type="entry name" value="NA+ DRIVEN MULTIDRUG EFFLUX PUMP"/>
    <property type="match status" value="1"/>
</dbReference>
<dbReference type="RefSeq" id="WP_078693868.1">
    <property type="nucleotide sequence ID" value="NZ_FUWX01000009.1"/>
</dbReference>
<dbReference type="AlphaFoldDB" id="A0A1T4MYG2"/>
<dbReference type="GO" id="GO:0005886">
    <property type="term" value="C:plasma membrane"/>
    <property type="evidence" value="ECO:0007669"/>
    <property type="project" value="UniProtKB-SubCell"/>
</dbReference>
<dbReference type="InterPro" id="IPR048279">
    <property type="entry name" value="MdtK-like"/>
</dbReference>
<keyword evidence="4 7" id="KW-0812">Transmembrane</keyword>
<keyword evidence="3" id="KW-1003">Cell membrane</keyword>
<protein>
    <submittedName>
        <fullName evidence="8">Putative efflux protein, MATE family</fullName>
    </submittedName>
</protein>
<proteinExistence type="predicted"/>
<feature type="transmembrane region" description="Helical" evidence="7">
    <location>
        <begin position="277"/>
        <end position="297"/>
    </location>
</feature>
<name>A0A1T4MYG2_9FUSO</name>
<evidence type="ECO:0000256" key="5">
    <source>
        <dbReference type="ARBA" id="ARBA00022989"/>
    </source>
</evidence>
<dbReference type="OrthoDB" id="9780160at2"/>
<dbReference type="GO" id="GO:0015297">
    <property type="term" value="F:antiporter activity"/>
    <property type="evidence" value="ECO:0007669"/>
    <property type="project" value="InterPro"/>
</dbReference>
<dbReference type="PIRSF" id="PIRSF006603">
    <property type="entry name" value="DinF"/>
    <property type="match status" value="1"/>
</dbReference>
<comment type="subcellular location">
    <subcellularLocation>
        <location evidence="1">Cell membrane</location>
        <topology evidence="1">Multi-pass membrane protein</topology>
    </subcellularLocation>
</comment>
<dbReference type="GO" id="GO:0042910">
    <property type="term" value="F:xenobiotic transmembrane transporter activity"/>
    <property type="evidence" value="ECO:0007669"/>
    <property type="project" value="InterPro"/>
</dbReference>